<evidence type="ECO:0000313" key="3">
    <source>
        <dbReference type="Proteomes" id="UP000664265"/>
    </source>
</evidence>
<dbReference type="RefSeq" id="WP_107581991.1">
    <property type="nucleotide sequence ID" value="NZ_JAERMS010000039.1"/>
</dbReference>
<dbReference type="Gene3D" id="1.10.10.60">
    <property type="entry name" value="Homeodomain-like"/>
    <property type="match status" value="1"/>
</dbReference>
<comment type="caution">
    <text evidence="2">The sequence shown here is derived from an EMBL/GenBank/DDBJ whole genome shotgun (WGS) entry which is preliminary data.</text>
</comment>
<dbReference type="EMBL" id="JAERMS010000039">
    <property type="protein sequence ID" value="MBO1364134.1"/>
    <property type="molecule type" value="Genomic_DNA"/>
</dbReference>
<dbReference type="Proteomes" id="UP000664265">
    <property type="component" value="Unassembled WGS sequence"/>
</dbReference>
<accession>A0ABS3M7J1</accession>
<name>A0ABS3M7J1_9BACT</name>
<reference evidence="2 3" key="1">
    <citation type="submission" date="2021-01" db="EMBL/GenBank/DDBJ databases">
        <title>Prevotella A2931 sp. nov.</title>
        <authorList>
            <person name="Buhl M."/>
            <person name="Oberhettinger P."/>
        </authorList>
    </citation>
    <scope>NUCLEOTIDE SEQUENCE [LARGE SCALE GENOMIC DNA]</scope>
    <source>
        <strain evidence="2 3">A2931</strain>
    </source>
</reference>
<dbReference type="CDD" id="cd00093">
    <property type="entry name" value="HTH_XRE"/>
    <property type="match status" value="1"/>
</dbReference>
<evidence type="ECO:0000259" key="1">
    <source>
        <dbReference type="SMART" id="SM00382"/>
    </source>
</evidence>
<organism evidence="2 3">
    <name type="scientific">Prevotella illustrans</name>
    <dbReference type="NCBI Taxonomy" id="2800387"/>
    <lineage>
        <taxon>Bacteria</taxon>
        <taxon>Pseudomonadati</taxon>
        <taxon>Bacteroidota</taxon>
        <taxon>Bacteroidia</taxon>
        <taxon>Bacteroidales</taxon>
        <taxon>Prevotellaceae</taxon>
        <taxon>Prevotella</taxon>
    </lineage>
</organism>
<proteinExistence type="predicted"/>
<dbReference type="Pfam" id="PF13481">
    <property type="entry name" value="AAA_25"/>
    <property type="match status" value="1"/>
</dbReference>
<gene>
    <name evidence="2" type="ORF">JHU38_10205</name>
</gene>
<protein>
    <submittedName>
        <fullName evidence="2">AAA family ATPase</fullName>
    </submittedName>
</protein>
<dbReference type="SUPFAM" id="SSF52540">
    <property type="entry name" value="P-loop containing nucleoside triphosphate hydrolases"/>
    <property type="match status" value="1"/>
</dbReference>
<keyword evidence="3" id="KW-1185">Reference proteome</keyword>
<dbReference type="InterPro" id="IPR027417">
    <property type="entry name" value="P-loop_NTPase"/>
</dbReference>
<dbReference type="Gene3D" id="3.40.50.300">
    <property type="entry name" value="P-loop containing nucleotide triphosphate hydrolases"/>
    <property type="match status" value="1"/>
</dbReference>
<feature type="domain" description="AAA+ ATPase" evidence="1">
    <location>
        <begin position="63"/>
        <end position="223"/>
    </location>
</feature>
<sequence>MDKLIKTIPKPPETDYILSSFHELQEQGAVDAGGFHVSSMNDCVRRGKSLPPVVVLYPNIVLEGDLCIIFGQSGIGKTIFAMQVARDIAARGKRVLYADFEMTLRQLALRYESPNFPPTFFRAEMDMEAPAGDVLKGIEAAAVTNMAEVVFIDNITALSQSLDKSSDAGSLMASLNALKRKYNWTLVILNHVPKMFSGSVPLSLSAIQGSAKLNQLIDDAVGLGQSSRDKSMVYVKQCKWRNGEVVLDADNVALYERTMNGDGNLCFTFRGYDTEAVHLETASASGREELKAKVKELSSQGMKQQDIARECGITQSKVSRLLNS</sequence>
<dbReference type="InterPro" id="IPR001387">
    <property type="entry name" value="Cro/C1-type_HTH"/>
</dbReference>
<evidence type="ECO:0000313" key="2">
    <source>
        <dbReference type="EMBL" id="MBO1364134.1"/>
    </source>
</evidence>
<dbReference type="InterPro" id="IPR003593">
    <property type="entry name" value="AAA+_ATPase"/>
</dbReference>
<dbReference type="SMART" id="SM00382">
    <property type="entry name" value="AAA"/>
    <property type="match status" value="1"/>
</dbReference>